<keyword evidence="1" id="KW-0732">Signal</keyword>
<organism evidence="2 3">
    <name type="scientific">Mucilaginibacter ginsenosidivorans</name>
    <dbReference type="NCBI Taxonomy" id="398053"/>
    <lineage>
        <taxon>Bacteria</taxon>
        <taxon>Pseudomonadati</taxon>
        <taxon>Bacteroidota</taxon>
        <taxon>Sphingobacteriia</taxon>
        <taxon>Sphingobacteriales</taxon>
        <taxon>Sphingobacteriaceae</taxon>
        <taxon>Mucilaginibacter</taxon>
    </lineage>
</organism>
<name>A0A5B8URP4_9SPHI</name>
<feature type="signal peptide" evidence="1">
    <location>
        <begin position="1"/>
        <end position="20"/>
    </location>
</feature>
<dbReference type="EMBL" id="CP042436">
    <property type="protein sequence ID" value="QEC61562.1"/>
    <property type="molecule type" value="Genomic_DNA"/>
</dbReference>
<protein>
    <submittedName>
        <fullName evidence="2">Uncharacterized protein</fullName>
    </submittedName>
</protein>
<keyword evidence="3" id="KW-1185">Reference proteome</keyword>
<sequence length="246" mass="27853">MRTFSLFVSLFIAVQSYAQNATPRLEKMPTDLETDYALSALPPQLRPGATVYLLDPAKGYYMSRKGFNGFICFVTRTAWEWAEFRNDIYTAISYDAEGARAIFPVYEAAAAMRASGRFTALEVRNIIIDRIKKGMYKAPSRPGISYMLAPVMRVYPATPSEHKVVTMQMPHYMFYAPYLTNKDIGNIPDGQQDGPVLINPEAMFLGERKAPYGYIIVRAGEKEKAKIVANNKMLLKRLADYKPFLK</sequence>
<feature type="chain" id="PRO_5022987123" evidence="1">
    <location>
        <begin position="21"/>
        <end position="246"/>
    </location>
</feature>
<evidence type="ECO:0000313" key="3">
    <source>
        <dbReference type="Proteomes" id="UP000321479"/>
    </source>
</evidence>
<proteinExistence type="predicted"/>
<evidence type="ECO:0000256" key="1">
    <source>
        <dbReference type="SAM" id="SignalP"/>
    </source>
</evidence>
<dbReference type="RefSeq" id="WP_147030139.1">
    <property type="nucleotide sequence ID" value="NZ_CP042436.1"/>
</dbReference>
<dbReference type="Proteomes" id="UP000321479">
    <property type="component" value="Chromosome"/>
</dbReference>
<dbReference type="KEGG" id="mgin:FRZ54_02825"/>
<accession>A0A5B8URP4</accession>
<dbReference type="AlphaFoldDB" id="A0A5B8URP4"/>
<dbReference type="OrthoDB" id="8072835at2"/>
<reference evidence="2 3" key="1">
    <citation type="journal article" date="2017" name="Curr. Microbiol.">
        <title>Mucilaginibacter ginsenosidivorans sp. nov., Isolated from Soil of Ginseng Field.</title>
        <authorList>
            <person name="Kim M.M."/>
            <person name="Siddiqi M.Z."/>
            <person name="Im W.T."/>
        </authorList>
    </citation>
    <scope>NUCLEOTIDE SEQUENCE [LARGE SCALE GENOMIC DNA]</scope>
    <source>
        <strain evidence="2 3">Gsoil 3017</strain>
    </source>
</reference>
<evidence type="ECO:0000313" key="2">
    <source>
        <dbReference type="EMBL" id="QEC61562.1"/>
    </source>
</evidence>
<gene>
    <name evidence="2" type="ORF">FRZ54_02825</name>
</gene>